<evidence type="ECO:0000313" key="10">
    <source>
        <dbReference type="EMBL" id="UXE40414.1"/>
    </source>
</evidence>
<comment type="similarity">
    <text evidence="2">Belongs to the thioredoxin family. DsbE subfamily.</text>
</comment>
<keyword evidence="5" id="KW-1015">Disulfide bond</keyword>
<evidence type="ECO:0000256" key="1">
    <source>
        <dbReference type="ARBA" id="ARBA00004383"/>
    </source>
</evidence>
<dbReference type="InterPro" id="IPR004799">
    <property type="entry name" value="Periplasmic_diS_OxRdtase_DsbE"/>
</dbReference>
<evidence type="ECO:0000256" key="7">
    <source>
        <dbReference type="ARBA" id="ARBA00032826"/>
    </source>
</evidence>
<evidence type="ECO:0000256" key="3">
    <source>
        <dbReference type="ARBA" id="ARBA00013827"/>
    </source>
</evidence>
<keyword evidence="4" id="KW-0201">Cytochrome c-type biogenesis</keyword>
<evidence type="ECO:0000256" key="4">
    <source>
        <dbReference type="ARBA" id="ARBA00022748"/>
    </source>
</evidence>
<dbReference type="Pfam" id="PF08534">
    <property type="entry name" value="Redoxin"/>
    <property type="match status" value="1"/>
</dbReference>
<keyword evidence="13" id="KW-1185">Reference proteome</keyword>
<dbReference type="EMBL" id="CP104450">
    <property type="protein sequence ID" value="UXE40414.1"/>
    <property type="molecule type" value="Genomic_DNA"/>
</dbReference>
<dbReference type="GeneID" id="93753650"/>
<dbReference type="PANTHER" id="PTHR42852">
    <property type="entry name" value="THIOL:DISULFIDE INTERCHANGE PROTEIN DSBE"/>
    <property type="match status" value="1"/>
</dbReference>
<dbReference type="GO" id="GO:0005886">
    <property type="term" value="C:plasma membrane"/>
    <property type="evidence" value="ECO:0007669"/>
    <property type="project" value="UniProtKB-SubCell"/>
</dbReference>
<accession>A0A1Y6GHU9</accession>
<name>A0A1Y6GHU9_RAOOR</name>
<dbReference type="Proteomes" id="UP000229713">
    <property type="component" value="Unassembled WGS sequence"/>
</dbReference>
<evidence type="ECO:0000313" key="12">
    <source>
        <dbReference type="Proteomes" id="UP000229713"/>
    </source>
</evidence>
<dbReference type="InterPro" id="IPR050553">
    <property type="entry name" value="Thioredoxin_ResA/DsbE_sf"/>
</dbReference>
<dbReference type="eggNOG" id="COG0526">
    <property type="taxonomic scope" value="Bacteria"/>
</dbReference>
<sequence>MKRRLLFIPLALFLLLAMALFWQLMRNAEGDDPTMLESALIGKPLPEFRLEALTAPGKTYSRAALIDGKPLLLNVWATWCPTCRAEHQFLNALSGQGVRVVGLNYKDDRQKAVNWLDSLGNPYALSLFDGSGMLGLDLGVYGAPETFLIDGQGIIRWRHAGDLNARVWREQLQPLWLKYTQEPAA</sequence>
<reference evidence="9 12" key="1">
    <citation type="submission" date="2017-07" db="EMBL/GenBank/DDBJ databases">
        <title>Raoultella ornithinolytica strain HH3 draft genome.</title>
        <authorList>
            <person name="Duceppe M.-O."/>
            <person name="Huang H."/>
            <person name="Phipps-Todd B."/>
        </authorList>
    </citation>
    <scope>NUCLEOTIDE SEQUENCE [LARGE SCALE GENOMIC DNA]</scope>
    <source>
        <strain evidence="9 12">HH3</strain>
    </source>
</reference>
<dbReference type="PaxDb" id="1286170-RORB6_04565"/>
<protein>
    <recommendedName>
        <fullName evidence="3">Thiol:disulfide interchange protein DsbE</fullName>
    </recommendedName>
    <alternativeName>
        <fullName evidence="7">Cytochrome c biogenesis protein CcmG</fullName>
    </alternativeName>
</protein>
<proteinExistence type="inferred from homology"/>
<dbReference type="PROSITE" id="PS51352">
    <property type="entry name" value="THIOREDOXIN_2"/>
    <property type="match status" value="1"/>
</dbReference>
<dbReference type="Proteomes" id="UP001350972">
    <property type="component" value="Chromosome"/>
</dbReference>
<dbReference type="EMBL" id="NKYI01000024">
    <property type="protein sequence ID" value="PIK83095.1"/>
    <property type="molecule type" value="Genomic_DNA"/>
</dbReference>
<evidence type="ECO:0000256" key="5">
    <source>
        <dbReference type="ARBA" id="ARBA00023157"/>
    </source>
</evidence>
<dbReference type="PANTHER" id="PTHR42852:SF6">
    <property type="entry name" value="THIOL:DISULFIDE INTERCHANGE PROTEIN DSBE"/>
    <property type="match status" value="1"/>
</dbReference>
<dbReference type="GO" id="GO:0015036">
    <property type="term" value="F:disulfide oxidoreductase activity"/>
    <property type="evidence" value="ECO:0007669"/>
    <property type="project" value="InterPro"/>
</dbReference>
<dbReference type="AlphaFoldDB" id="A0A1Y6GHU9"/>
<evidence type="ECO:0000313" key="9">
    <source>
        <dbReference type="EMBL" id="PIK83095.1"/>
    </source>
</evidence>
<feature type="domain" description="Thioredoxin" evidence="8">
    <location>
        <begin position="39"/>
        <end position="182"/>
    </location>
</feature>
<dbReference type="InterPro" id="IPR036249">
    <property type="entry name" value="Thioredoxin-like_sf"/>
</dbReference>
<dbReference type="CDD" id="cd03010">
    <property type="entry name" value="TlpA_like_DsbE"/>
    <property type="match status" value="1"/>
</dbReference>
<dbReference type="InterPro" id="IPR013766">
    <property type="entry name" value="Thioredoxin_domain"/>
</dbReference>
<organism evidence="9 12">
    <name type="scientific">Raoultella ornithinolytica</name>
    <name type="common">Klebsiella ornithinolytica</name>
    <dbReference type="NCBI Taxonomy" id="54291"/>
    <lineage>
        <taxon>Bacteria</taxon>
        <taxon>Pseudomonadati</taxon>
        <taxon>Pseudomonadota</taxon>
        <taxon>Gammaproteobacteria</taxon>
        <taxon>Enterobacterales</taxon>
        <taxon>Enterobacteriaceae</taxon>
        <taxon>Klebsiella/Raoultella group</taxon>
        <taxon>Raoultella</taxon>
    </lineage>
</organism>
<dbReference type="GO" id="GO:0017004">
    <property type="term" value="P:cytochrome complex assembly"/>
    <property type="evidence" value="ECO:0007669"/>
    <property type="project" value="UniProtKB-KW"/>
</dbReference>
<reference evidence="10" key="2">
    <citation type="submission" date="2022-09" db="EMBL/GenBank/DDBJ databases">
        <title>Multidrug resistance Raoultella ornithinolytica Strain MQB_Silv_108.</title>
        <authorList>
            <person name="Quintela-Baluja M."/>
        </authorList>
    </citation>
    <scope>NUCLEOTIDE SEQUENCE</scope>
    <source>
        <strain evidence="10">MQB_Silv_108</strain>
    </source>
</reference>
<dbReference type="EMBL" id="CP145163">
    <property type="protein sequence ID" value="WWC13854.1"/>
    <property type="molecule type" value="Genomic_DNA"/>
</dbReference>
<dbReference type="SUPFAM" id="SSF52833">
    <property type="entry name" value="Thioredoxin-like"/>
    <property type="match status" value="1"/>
</dbReference>
<dbReference type="Proteomes" id="UP001064206">
    <property type="component" value="Chromosome"/>
</dbReference>
<evidence type="ECO:0000259" key="8">
    <source>
        <dbReference type="PROSITE" id="PS51352"/>
    </source>
</evidence>
<dbReference type="InterPro" id="IPR017937">
    <property type="entry name" value="Thioredoxin_CS"/>
</dbReference>
<reference evidence="11 13" key="3">
    <citation type="submission" date="2024-02" db="EMBL/GenBank/DDBJ databases">
        <title>Tn5403 promotes plasmid rearrangements and degradation of the Klebsiella pneumoniae carbapenemase (KPC) transposon Tn4401.</title>
        <authorList>
            <person name="Sheppard A.E."/>
            <person name="Barry K.E."/>
            <person name="Parikh H.I."/>
            <person name="Vegesana K."/>
            <person name="Sebra R."/>
            <person name="George S."/>
            <person name="Sanderson N.D."/>
            <person name="Stoesser N."/>
            <person name="Eyre D.W."/>
            <person name="Crook D.W."/>
            <person name="Walker A.S."/>
            <person name="Mathers A.J."/>
        </authorList>
    </citation>
    <scope>NUCLEOTIDE SEQUENCE [LARGE SCALE GENOMIC DNA]</scope>
    <source>
        <strain evidence="11 13">CAV1921</strain>
    </source>
</reference>
<evidence type="ECO:0000256" key="2">
    <source>
        <dbReference type="ARBA" id="ARBA00007758"/>
    </source>
</evidence>
<keyword evidence="6" id="KW-0676">Redox-active center</keyword>
<dbReference type="NCBIfam" id="TIGR00385">
    <property type="entry name" value="dsbE"/>
    <property type="match status" value="1"/>
</dbReference>
<evidence type="ECO:0000313" key="13">
    <source>
        <dbReference type="Proteomes" id="UP001350972"/>
    </source>
</evidence>
<evidence type="ECO:0000313" key="11">
    <source>
        <dbReference type="EMBL" id="WWC13854.1"/>
    </source>
</evidence>
<gene>
    <name evidence="9" type="ORF">CFY86_15715</name>
    <name evidence="11" type="ORF">LM286_11350</name>
    <name evidence="10" type="ORF">N2J37_12045</name>
</gene>
<dbReference type="GO" id="GO:0030288">
    <property type="term" value="C:outer membrane-bounded periplasmic space"/>
    <property type="evidence" value="ECO:0007669"/>
    <property type="project" value="InterPro"/>
</dbReference>
<comment type="subcellular location">
    <subcellularLocation>
        <location evidence="1">Cell inner membrane</location>
        <topology evidence="1">Single-pass membrane protein</topology>
        <orientation evidence="1">Periplasmic side</orientation>
    </subcellularLocation>
</comment>
<dbReference type="PROSITE" id="PS00194">
    <property type="entry name" value="THIOREDOXIN_1"/>
    <property type="match status" value="1"/>
</dbReference>
<dbReference type="RefSeq" id="WP_004862986.1">
    <property type="nucleotide sequence ID" value="NZ_ABDFAB020000002.1"/>
</dbReference>
<dbReference type="Gene3D" id="3.40.30.10">
    <property type="entry name" value="Glutaredoxin"/>
    <property type="match status" value="1"/>
</dbReference>
<dbReference type="STRING" id="54291.TE10_16955"/>
<dbReference type="InterPro" id="IPR013740">
    <property type="entry name" value="Redoxin"/>
</dbReference>
<evidence type="ECO:0000256" key="6">
    <source>
        <dbReference type="ARBA" id="ARBA00023284"/>
    </source>
</evidence>